<dbReference type="AlphaFoldDB" id="A0A8J3EYA4"/>
<dbReference type="SMART" id="SM00967">
    <property type="entry name" value="SpoU_sub_bind"/>
    <property type="match status" value="1"/>
</dbReference>
<dbReference type="SUPFAM" id="SSF75217">
    <property type="entry name" value="alpha/beta knot"/>
    <property type="match status" value="1"/>
</dbReference>
<dbReference type="InterPro" id="IPR029026">
    <property type="entry name" value="tRNA_m1G_MTases_N"/>
</dbReference>
<gene>
    <name evidence="6" type="ORF">GCM10011354_24320</name>
</gene>
<dbReference type="PANTHER" id="PTHR43191">
    <property type="entry name" value="RRNA METHYLTRANSFERASE 3"/>
    <property type="match status" value="1"/>
</dbReference>
<dbReference type="GO" id="GO:0032259">
    <property type="term" value="P:methylation"/>
    <property type="evidence" value="ECO:0007669"/>
    <property type="project" value="UniProtKB-KW"/>
</dbReference>
<evidence type="ECO:0000256" key="2">
    <source>
        <dbReference type="ARBA" id="ARBA00022603"/>
    </source>
</evidence>
<dbReference type="Proteomes" id="UP000650511">
    <property type="component" value="Unassembled WGS sequence"/>
</dbReference>
<dbReference type="Pfam" id="PF22435">
    <property type="entry name" value="MRM3-like_sub_bind"/>
    <property type="match status" value="1"/>
</dbReference>
<reference evidence="6" key="2">
    <citation type="submission" date="2020-09" db="EMBL/GenBank/DDBJ databases">
        <authorList>
            <person name="Sun Q."/>
            <person name="Zhou Y."/>
        </authorList>
    </citation>
    <scope>NUCLEOTIDE SEQUENCE</scope>
    <source>
        <strain evidence="6">CGMCC 1.14988</strain>
    </source>
</reference>
<dbReference type="EMBL" id="BMHA01000008">
    <property type="protein sequence ID" value="GGI07482.1"/>
    <property type="molecule type" value="Genomic_DNA"/>
</dbReference>
<keyword evidence="2 6" id="KW-0489">Methyltransferase</keyword>
<dbReference type="Pfam" id="PF00588">
    <property type="entry name" value="SpoU_methylase"/>
    <property type="match status" value="1"/>
</dbReference>
<name>A0A8J3EYA4_9ACTN</name>
<keyword evidence="3" id="KW-0808">Transferase</keyword>
<evidence type="ECO:0000259" key="5">
    <source>
        <dbReference type="SMART" id="SM00967"/>
    </source>
</evidence>
<feature type="region of interest" description="Disordered" evidence="4">
    <location>
        <begin position="1"/>
        <end position="26"/>
    </location>
</feature>
<dbReference type="RefSeq" id="WP_130649865.1">
    <property type="nucleotide sequence ID" value="NZ_BMHA01000008.1"/>
</dbReference>
<feature type="domain" description="RNA 2-O ribose methyltransferase substrate binding" evidence="5">
    <location>
        <begin position="31"/>
        <end position="98"/>
    </location>
</feature>
<evidence type="ECO:0000313" key="7">
    <source>
        <dbReference type="Proteomes" id="UP000650511"/>
    </source>
</evidence>
<dbReference type="Gene3D" id="3.30.1330.30">
    <property type="match status" value="1"/>
</dbReference>
<evidence type="ECO:0000256" key="3">
    <source>
        <dbReference type="ARBA" id="ARBA00022679"/>
    </source>
</evidence>
<protein>
    <submittedName>
        <fullName evidence="6">rRNA methyltransferase</fullName>
    </submittedName>
</protein>
<evidence type="ECO:0000256" key="1">
    <source>
        <dbReference type="ARBA" id="ARBA00007228"/>
    </source>
</evidence>
<dbReference type="InterPro" id="IPR029028">
    <property type="entry name" value="Alpha/beta_knot_MTases"/>
</dbReference>
<dbReference type="SUPFAM" id="SSF55315">
    <property type="entry name" value="L30e-like"/>
    <property type="match status" value="1"/>
</dbReference>
<dbReference type="InterPro" id="IPR053888">
    <property type="entry name" value="MRM3-like_sub_bind"/>
</dbReference>
<sequence length="264" mass="27094">MEPITSVRNPRVRDAAALTRRRERRTTGRHLVEGPNAVGEALAAGVVEEVFVTRRLVDELAVSDGVALHLVEDHVLERLADAATPQGVVAVARTATAALDEVVGHGVLVVLHEIADPGNAGTILRTADAAGADAVVFTAGSVDPFGPKAVRAAVGSTYHLPLVTDVALDEVAAACRTSGQPLLGLDAAGPRSVFDLSEAAVPLALVLGNEAHGLPDTAAARLDDVVAIPRWGRAESLNVAAAAAIAIYAAARAVHAPPHPSTPR</sequence>
<dbReference type="CDD" id="cd18095">
    <property type="entry name" value="SpoU-like_rRNA-MTase"/>
    <property type="match status" value="1"/>
</dbReference>
<dbReference type="InterPro" id="IPR051259">
    <property type="entry name" value="rRNA_Methyltransferase"/>
</dbReference>
<dbReference type="GO" id="GO:0003723">
    <property type="term" value="F:RNA binding"/>
    <property type="evidence" value="ECO:0007669"/>
    <property type="project" value="InterPro"/>
</dbReference>
<dbReference type="Gene3D" id="3.40.1280.10">
    <property type="match status" value="1"/>
</dbReference>
<dbReference type="GO" id="GO:0005737">
    <property type="term" value="C:cytoplasm"/>
    <property type="evidence" value="ECO:0007669"/>
    <property type="project" value="UniProtKB-ARBA"/>
</dbReference>
<reference evidence="6" key="1">
    <citation type="journal article" date="2014" name="Int. J. Syst. Evol. Microbiol.">
        <title>Complete genome sequence of Corynebacterium casei LMG S-19264T (=DSM 44701T), isolated from a smear-ripened cheese.</title>
        <authorList>
            <consortium name="US DOE Joint Genome Institute (JGI-PGF)"/>
            <person name="Walter F."/>
            <person name="Albersmeier A."/>
            <person name="Kalinowski J."/>
            <person name="Ruckert C."/>
        </authorList>
    </citation>
    <scope>NUCLEOTIDE SEQUENCE</scope>
    <source>
        <strain evidence="6">CGMCC 1.14988</strain>
    </source>
</reference>
<keyword evidence="7" id="KW-1185">Reference proteome</keyword>
<dbReference type="InterPro" id="IPR029064">
    <property type="entry name" value="Ribosomal_eL30-like_sf"/>
</dbReference>
<dbReference type="OrthoDB" id="9794400at2"/>
<comment type="caution">
    <text evidence="6">The sequence shown here is derived from an EMBL/GenBank/DDBJ whole genome shotgun (WGS) entry which is preliminary data.</text>
</comment>
<dbReference type="GO" id="GO:0008173">
    <property type="term" value="F:RNA methyltransferase activity"/>
    <property type="evidence" value="ECO:0007669"/>
    <property type="project" value="InterPro"/>
</dbReference>
<proteinExistence type="inferred from homology"/>
<dbReference type="PANTHER" id="PTHR43191:SF2">
    <property type="entry name" value="RRNA METHYLTRANSFERASE 3, MITOCHONDRIAL"/>
    <property type="match status" value="1"/>
</dbReference>
<evidence type="ECO:0000313" key="6">
    <source>
        <dbReference type="EMBL" id="GGI07482.1"/>
    </source>
</evidence>
<dbReference type="InterPro" id="IPR013123">
    <property type="entry name" value="SpoU_subst-bd"/>
</dbReference>
<dbReference type="GO" id="GO:0006396">
    <property type="term" value="P:RNA processing"/>
    <property type="evidence" value="ECO:0007669"/>
    <property type="project" value="InterPro"/>
</dbReference>
<dbReference type="InterPro" id="IPR001537">
    <property type="entry name" value="SpoU_MeTrfase"/>
</dbReference>
<evidence type="ECO:0000256" key="4">
    <source>
        <dbReference type="SAM" id="MobiDB-lite"/>
    </source>
</evidence>
<comment type="similarity">
    <text evidence="1">Belongs to the class IV-like SAM-binding methyltransferase superfamily. RNA methyltransferase TrmH family.</text>
</comment>
<accession>A0A8J3EYA4</accession>
<organism evidence="6 7">
    <name type="scientific">Egicoccus halophilus</name>
    <dbReference type="NCBI Taxonomy" id="1670830"/>
    <lineage>
        <taxon>Bacteria</taxon>
        <taxon>Bacillati</taxon>
        <taxon>Actinomycetota</taxon>
        <taxon>Nitriliruptoria</taxon>
        <taxon>Egicoccales</taxon>
        <taxon>Egicoccaceae</taxon>
        <taxon>Egicoccus</taxon>
    </lineage>
</organism>